<reference evidence="2" key="1">
    <citation type="submission" date="2021-03" db="EMBL/GenBank/DDBJ databases">
        <title>Draft genome sequence of rust myrtle Austropuccinia psidii MF-1, a brazilian biotype.</title>
        <authorList>
            <person name="Quecine M.C."/>
            <person name="Pachon D.M.R."/>
            <person name="Bonatelli M.L."/>
            <person name="Correr F.H."/>
            <person name="Franceschini L.M."/>
            <person name="Leite T.F."/>
            <person name="Margarido G.R.A."/>
            <person name="Almeida C.A."/>
            <person name="Ferrarezi J.A."/>
            <person name="Labate C.A."/>
        </authorList>
    </citation>
    <scope>NUCLEOTIDE SEQUENCE</scope>
    <source>
        <strain evidence="2">MF-1</strain>
    </source>
</reference>
<organism evidence="2 3">
    <name type="scientific">Austropuccinia psidii MF-1</name>
    <dbReference type="NCBI Taxonomy" id="1389203"/>
    <lineage>
        <taxon>Eukaryota</taxon>
        <taxon>Fungi</taxon>
        <taxon>Dikarya</taxon>
        <taxon>Basidiomycota</taxon>
        <taxon>Pucciniomycotina</taxon>
        <taxon>Pucciniomycetes</taxon>
        <taxon>Pucciniales</taxon>
        <taxon>Sphaerophragmiaceae</taxon>
        <taxon>Austropuccinia</taxon>
    </lineage>
</organism>
<feature type="region of interest" description="Disordered" evidence="1">
    <location>
        <begin position="131"/>
        <end position="154"/>
    </location>
</feature>
<feature type="region of interest" description="Disordered" evidence="1">
    <location>
        <begin position="1"/>
        <end position="48"/>
    </location>
</feature>
<evidence type="ECO:0000313" key="3">
    <source>
        <dbReference type="Proteomes" id="UP000765509"/>
    </source>
</evidence>
<accession>A0A9Q3DBH3</accession>
<feature type="region of interest" description="Disordered" evidence="1">
    <location>
        <begin position="61"/>
        <end position="85"/>
    </location>
</feature>
<evidence type="ECO:0000256" key="1">
    <source>
        <dbReference type="SAM" id="MobiDB-lite"/>
    </source>
</evidence>
<feature type="compositionally biased region" description="Polar residues" evidence="1">
    <location>
        <begin position="144"/>
        <end position="154"/>
    </location>
</feature>
<dbReference type="AlphaFoldDB" id="A0A9Q3DBH3"/>
<sequence>MGPLGPFWPNSNEAKRVQGGSPLAPKPQVGPPEPVFDPKWPKSTLGPKLAKNHKLHIKSVHGLWQPSEATRSAPSKDYPPVQGKTSLSSMHSILEDQEWCIYGIIYHYAPFLLNNPMVTLSGPNEVISNQVPNPSQISKEDFSAIQSGNSLEAT</sequence>
<dbReference type="Proteomes" id="UP000765509">
    <property type="component" value="Unassembled WGS sequence"/>
</dbReference>
<gene>
    <name evidence="2" type="ORF">O181_037121</name>
</gene>
<dbReference type="EMBL" id="AVOT02014165">
    <property type="protein sequence ID" value="MBW0497406.1"/>
    <property type="molecule type" value="Genomic_DNA"/>
</dbReference>
<proteinExistence type="predicted"/>
<feature type="compositionally biased region" description="Pro residues" evidence="1">
    <location>
        <begin position="24"/>
        <end position="35"/>
    </location>
</feature>
<comment type="caution">
    <text evidence="2">The sequence shown here is derived from an EMBL/GenBank/DDBJ whole genome shotgun (WGS) entry which is preliminary data.</text>
</comment>
<name>A0A9Q3DBH3_9BASI</name>
<keyword evidence="3" id="KW-1185">Reference proteome</keyword>
<protein>
    <submittedName>
        <fullName evidence="2">Uncharacterized protein</fullName>
    </submittedName>
</protein>
<evidence type="ECO:0000313" key="2">
    <source>
        <dbReference type="EMBL" id="MBW0497406.1"/>
    </source>
</evidence>